<evidence type="ECO:0000313" key="7">
    <source>
        <dbReference type="EMBL" id="KTD36982.1"/>
    </source>
</evidence>
<dbReference type="GO" id="GO:0006508">
    <property type="term" value="P:proteolysis"/>
    <property type="evidence" value="ECO:0007669"/>
    <property type="project" value="UniProtKB-KW"/>
</dbReference>
<gene>
    <name evidence="7" type="primary">sppA</name>
    <name evidence="7" type="ORF">Loak_2118</name>
</gene>
<dbReference type="PANTHER" id="PTHR42987">
    <property type="entry name" value="PEPTIDASE S49"/>
    <property type="match status" value="1"/>
</dbReference>
<keyword evidence="4" id="KW-0720">Serine protease</keyword>
<evidence type="ECO:0000256" key="1">
    <source>
        <dbReference type="ARBA" id="ARBA00008683"/>
    </source>
</evidence>
<keyword evidence="5" id="KW-0472">Membrane</keyword>
<evidence type="ECO:0000256" key="2">
    <source>
        <dbReference type="ARBA" id="ARBA00022670"/>
    </source>
</evidence>
<dbReference type="CDD" id="cd07023">
    <property type="entry name" value="S49_Sppa_N_C"/>
    <property type="match status" value="1"/>
</dbReference>
<proteinExistence type="inferred from homology"/>
<dbReference type="EMBL" id="LNYP01000031">
    <property type="protein sequence ID" value="KTD36982.1"/>
    <property type="molecule type" value="Genomic_DNA"/>
</dbReference>
<evidence type="ECO:0000313" key="8">
    <source>
        <dbReference type="Proteomes" id="UP000054858"/>
    </source>
</evidence>
<dbReference type="GO" id="GO:0004176">
    <property type="term" value="F:ATP-dependent peptidase activity"/>
    <property type="evidence" value="ECO:0007669"/>
    <property type="project" value="InterPro"/>
</dbReference>
<dbReference type="InterPro" id="IPR001907">
    <property type="entry name" value="ClpP"/>
</dbReference>
<evidence type="ECO:0000256" key="4">
    <source>
        <dbReference type="ARBA" id="ARBA00022825"/>
    </source>
</evidence>
<sequence length="318" mass="35934">MINNHSSTDTPDSQALLNKIVLEYMREQKRKRFWRWVTRIFFLILIVWVLYQVLVLRKDEIAVGATPHVGLIDLKGTIFENQLASSDNLIKSMEKAYENKGMKALIIRIDSPGGSPVQADYMFNIIHYYRQKYPDIKTYAVCVDVCASAAYYIAAAADEIYANPSSLVGSIGVLYNGFGFVDTMQKLGVTRRLYTSGQNKGFMDQFSPEQPGQIKKLQVMLNLIHQQFIDKVKEGRGNRLHMNDELFSGLYWTGVQAKEYGLIDGFASSGQLARDIIGIDKIVDYTHKDTVFEQVAKNIGTAMIDELPHALGVRPGFQ</sequence>
<dbReference type="InterPro" id="IPR002142">
    <property type="entry name" value="Peptidase_S49"/>
</dbReference>
<feature type="domain" description="Peptidase S49" evidence="6">
    <location>
        <begin position="135"/>
        <end position="269"/>
    </location>
</feature>
<keyword evidence="5" id="KW-0812">Transmembrane</keyword>
<dbReference type="Gene3D" id="6.20.330.10">
    <property type="match status" value="1"/>
</dbReference>
<keyword evidence="5" id="KW-1133">Transmembrane helix</keyword>
<evidence type="ECO:0000256" key="5">
    <source>
        <dbReference type="SAM" id="Phobius"/>
    </source>
</evidence>
<dbReference type="InterPro" id="IPR029045">
    <property type="entry name" value="ClpP/crotonase-like_dom_sf"/>
</dbReference>
<accession>A0A0W0WXM6</accession>
<evidence type="ECO:0000259" key="6">
    <source>
        <dbReference type="Pfam" id="PF01343"/>
    </source>
</evidence>
<keyword evidence="3" id="KW-0378">Hydrolase</keyword>
<dbReference type="Proteomes" id="UP000054858">
    <property type="component" value="Unassembled WGS sequence"/>
</dbReference>
<protein>
    <submittedName>
        <fullName evidence="7">Signal peptide peptidase</fullName>
    </submittedName>
</protein>
<comment type="similarity">
    <text evidence="1">Belongs to the peptidase S49 family.</text>
</comment>
<comment type="caution">
    <text evidence="7">The sequence shown here is derived from an EMBL/GenBank/DDBJ whole genome shotgun (WGS) entry which is preliminary data.</text>
</comment>
<organism evidence="7 8">
    <name type="scientific">Legionella oakridgensis</name>
    <dbReference type="NCBI Taxonomy" id="29423"/>
    <lineage>
        <taxon>Bacteria</taxon>
        <taxon>Pseudomonadati</taxon>
        <taxon>Pseudomonadota</taxon>
        <taxon>Gammaproteobacteria</taxon>
        <taxon>Legionellales</taxon>
        <taxon>Legionellaceae</taxon>
        <taxon>Legionella</taxon>
    </lineage>
</organism>
<dbReference type="GO" id="GO:0004252">
    <property type="term" value="F:serine-type endopeptidase activity"/>
    <property type="evidence" value="ECO:0007669"/>
    <property type="project" value="InterPro"/>
</dbReference>
<dbReference type="SUPFAM" id="SSF52096">
    <property type="entry name" value="ClpP/crotonase"/>
    <property type="match status" value="1"/>
</dbReference>
<feature type="transmembrane region" description="Helical" evidence="5">
    <location>
        <begin position="33"/>
        <end position="51"/>
    </location>
</feature>
<dbReference type="Gene3D" id="3.90.226.10">
    <property type="entry name" value="2-enoyl-CoA Hydratase, Chain A, domain 1"/>
    <property type="match status" value="1"/>
</dbReference>
<dbReference type="AlphaFoldDB" id="A0A0W0WXM6"/>
<dbReference type="InterPro" id="IPR047272">
    <property type="entry name" value="S49_SppA_C"/>
</dbReference>
<keyword evidence="2" id="KW-0645">Protease</keyword>
<dbReference type="PATRIC" id="fig|29423.5.peg.2222"/>
<dbReference type="Pfam" id="PF01343">
    <property type="entry name" value="Peptidase_S49"/>
    <property type="match status" value="1"/>
</dbReference>
<name>A0A0W0WXM6_9GAMM</name>
<dbReference type="PRINTS" id="PR00127">
    <property type="entry name" value="CLPPROTEASEP"/>
</dbReference>
<evidence type="ECO:0000256" key="3">
    <source>
        <dbReference type="ARBA" id="ARBA00022801"/>
    </source>
</evidence>
<dbReference type="PANTHER" id="PTHR42987:SF8">
    <property type="entry name" value="PROTEINASE"/>
    <property type="match status" value="1"/>
</dbReference>
<reference evidence="7 8" key="1">
    <citation type="submission" date="2015-11" db="EMBL/GenBank/DDBJ databases">
        <title>Genomic analysis of 38 Legionella species identifies large and diverse effector repertoires.</title>
        <authorList>
            <person name="Burstein D."/>
            <person name="Amaro F."/>
            <person name="Zusman T."/>
            <person name="Lifshitz Z."/>
            <person name="Cohen O."/>
            <person name="Gilbert J.A."/>
            <person name="Pupko T."/>
            <person name="Shuman H.A."/>
            <person name="Segal G."/>
        </authorList>
    </citation>
    <scope>NUCLEOTIDE SEQUENCE [LARGE SCALE GENOMIC DNA]</scope>
    <source>
        <strain evidence="7 8">Oak Ridge-10</strain>
    </source>
</reference>